<evidence type="ECO:0000313" key="3">
    <source>
        <dbReference type="Proteomes" id="UP001592531"/>
    </source>
</evidence>
<dbReference type="Pfam" id="PF13565">
    <property type="entry name" value="HTH_32"/>
    <property type="match status" value="1"/>
</dbReference>
<dbReference type="InterPro" id="IPR058913">
    <property type="entry name" value="Integrase_dom_put"/>
</dbReference>
<gene>
    <name evidence="2" type="ORF">ACEZDE_32365</name>
</gene>
<dbReference type="Pfam" id="PF13683">
    <property type="entry name" value="rve_3"/>
    <property type="match status" value="1"/>
</dbReference>
<dbReference type="InterPro" id="IPR036388">
    <property type="entry name" value="WH-like_DNA-bd_sf"/>
</dbReference>
<dbReference type="SUPFAM" id="SSF53098">
    <property type="entry name" value="Ribonuclease H-like"/>
    <property type="match status" value="1"/>
</dbReference>
<dbReference type="PANTHER" id="PTHR35004:SF7">
    <property type="entry name" value="INTEGRASE PROTEIN"/>
    <property type="match status" value="1"/>
</dbReference>
<dbReference type="Gene3D" id="1.10.10.10">
    <property type="entry name" value="Winged helix-like DNA-binding domain superfamily/Winged helix DNA-binding domain"/>
    <property type="match status" value="1"/>
</dbReference>
<accession>A0ABV6W5L0</accession>
<feature type="domain" description="Integrase catalytic" evidence="1">
    <location>
        <begin position="139"/>
        <end position="311"/>
    </location>
</feature>
<dbReference type="InterPro" id="IPR009057">
    <property type="entry name" value="Homeodomain-like_sf"/>
</dbReference>
<dbReference type="RefSeq" id="WP_380544265.1">
    <property type="nucleotide sequence ID" value="NZ_JBHFAB010000037.1"/>
</dbReference>
<dbReference type="Gene3D" id="3.30.420.10">
    <property type="entry name" value="Ribonuclease H-like superfamily/Ribonuclease H"/>
    <property type="match status" value="1"/>
</dbReference>
<comment type="caution">
    <text evidence="2">The sequence shown here is derived from an EMBL/GenBank/DDBJ whole genome shotgun (WGS) entry which is preliminary data.</text>
</comment>
<name>A0ABV6W5L0_9ACTN</name>
<reference evidence="2 3" key="1">
    <citation type="submission" date="2024-09" db="EMBL/GenBank/DDBJ databases">
        <authorList>
            <person name="Lee S.D."/>
        </authorList>
    </citation>
    <scope>NUCLEOTIDE SEQUENCE [LARGE SCALE GENOMIC DNA]</scope>
    <source>
        <strain evidence="2 3">N8-3</strain>
    </source>
</reference>
<dbReference type="InterPro" id="IPR001584">
    <property type="entry name" value="Integrase_cat-core"/>
</dbReference>
<dbReference type="SUPFAM" id="SSF46689">
    <property type="entry name" value="Homeodomain-like"/>
    <property type="match status" value="1"/>
</dbReference>
<dbReference type="InterPro" id="IPR036397">
    <property type="entry name" value="RNaseH_sf"/>
</dbReference>
<keyword evidence="3" id="KW-1185">Reference proteome</keyword>
<dbReference type="PROSITE" id="PS50994">
    <property type="entry name" value="INTEGRASE"/>
    <property type="match status" value="1"/>
</dbReference>
<sequence length="599" mass="65673">MQDDRPVDDRRWMAEHRYRAVLQVLDGVPVAQVARQAGASRQSVYSWIERYHAGGLDALADRSRRPHLSPHQVPPEVESLICELRRSYPRWGARRIVHELGARGAAVVPGSSTVHRILTRHGLIDHQEQIHKRKYRRWQRDAPMQLWQMDLMGGVFLAGGRECKLVTGIDDHSRFIVIARVVATPSGRAVCTAFAEAMTKFGVPSEVLTDNGKQFTGRFTKPAPAEVLFERICRENGITARLTKPRSPTTTGKIERFHKSLRRELLDHVEPFADQAAAQAAIDAWVYAYNHSRPHQALKMACPADVFRPAPGQSPVSEVVLPEEPTARPLLELPPVLPAQLPTALTPVGDHQVPAVEFTALISRIGRLCLPGNQQVKFTAALAGRAVTVWADDRSIHVFLDGELLRTRPSRFSPGDLKALLKQGTRIAGPEPAPSALPTGPLAAGAVVEVERIVARDGYVGLGGKLVLLSPQLVGQAVVLRLVGQMMHVIADGRVHRTLPAPVPPEKWPKLAGARSPGAVTTPPPARPLSAYRRVSSAGTVMVSGQRLRIGASHRGKTVLILIEDTVFRVLDGDTELSTHARTSDKPVTRFKAHARLTD</sequence>
<protein>
    <submittedName>
        <fullName evidence="2">IS481 family transposase</fullName>
    </submittedName>
</protein>
<organism evidence="2 3">
    <name type="scientific">Streptacidiphilus cavernicola</name>
    <dbReference type="NCBI Taxonomy" id="3342716"/>
    <lineage>
        <taxon>Bacteria</taxon>
        <taxon>Bacillati</taxon>
        <taxon>Actinomycetota</taxon>
        <taxon>Actinomycetes</taxon>
        <taxon>Kitasatosporales</taxon>
        <taxon>Streptomycetaceae</taxon>
        <taxon>Streptacidiphilus</taxon>
    </lineage>
</organism>
<dbReference type="InterPro" id="IPR012337">
    <property type="entry name" value="RNaseH-like_sf"/>
</dbReference>
<evidence type="ECO:0000313" key="2">
    <source>
        <dbReference type="EMBL" id="MFC1421302.1"/>
    </source>
</evidence>
<dbReference type="EMBL" id="JBHFAB010000037">
    <property type="protein sequence ID" value="MFC1421302.1"/>
    <property type="molecule type" value="Genomic_DNA"/>
</dbReference>
<dbReference type="Proteomes" id="UP001592531">
    <property type="component" value="Unassembled WGS sequence"/>
</dbReference>
<dbReference type="NCBIfam" id="NF033577">
    <property type="entry name" value="transpos_IS481"/>
    <property type="match status" value="1"/>
</dbReference>
<dbReference type="InterPro" id="IPR047656">
    <property type="entry name" value="IS481-like_transpos"/>
</dbReference>
<proteinExistence type="predicted"/>
<dbReference type="Pfam" id="PF24764">
    <property type="entry name" value="rva_4"/>
    <property type="match status" value="1"/>
</dbReference>
<dbReference type="PANTHER" id="PTHR35004">
    <property type="entry name" value="TRANSPOSASE RV3428C-RELATED"/>
    <property type="match status" value="1"/>
</dbReference>
<evidence type="ECO:0000259" key="1">
    <source>
        <dbReference type="PROSITE" id="PS50994"/>
    </source>
</evidence>